<proteinExistence type="predicted"/>
<evidence type="ECO:0000259" key="1">
    <source>
        <dbReference type="Pfam" id="PF22600"/>
    </source>
</evidence>
<feature type="domain" description="Poly(A) RNA polymerase mitochondrial-like central palm" evidence="1">
    <location>
        <begin position="75"/>
        <end position="224"/>
    </location>
</feature>
<dbReference type="SUPFAM" id="SSF81301">
    <property type="entry name" value="Nucleotidyltransferase"/>
    <property type="match status" value="1"/>
</dbReference>
<dbReference type="EMBL" id="PKMF04000572">
    <property type="protein sequence ID" value="KAK7825533.1"/>
    <property type="molecule type" value="Genomic_DNA"/>
</dbReference>
<dbReference type="GO" id="GO:0050265">
    <property type="term" value="F:RNA uridylyltransferase activity"/>
    <property type="evidence" value="ECO:0007669"/>
    <property type="project" value="TreeGrafter"/>
</dbReference>
<comment type="caution">
    <text evidence="2">The sequence shown here is derived from an EMBL/GenBank/DDBJ whole genome shotgun (WGS) entry which is preliminary data.</text>
</comment>
<dbReference type="GO" id="GO:0031123">
    <property type="term" value="P:RNA 3'-end processing"/>
    <property type="evidence" value="ECO:0007669"/>
    <property type="project" value="TreeGrafter"/>
</dbReference>
<dbReference type="Pfam" id="PF22600">
    <property type="entry name" value="MTPAP-like_central"/>
    <property type="match status" value="1"/>
</dbReference>
<evidence type="ECO:0000313" key="2">
    <source>
        <dbReference type="EMBL" id="KAK7825533.1"/>
    </source>
</evidence>
<reference evidence="2 3" key="1">
    <citation type="journal article" date="2018" name="Sci. Data">
        <title>The draft genome sequence of cork oak.</title>
        <authorList>
            <person name="Ramos A.M."/>
            <person name="Usie A."/>
            <person name="Barbosa P."/>
            <person name="Barros P.M."/>
            <person name="Capote T."/>
            <person name="Chaves I."/>
            <person name="Simoes F."/>
            <person name="Abreu I."/>
            <person name="Carrasquinho I."/>
            <person name="Faro C."/>
            <person name="Guimaraes J.B."/>
            <person name="Mendonca D."/>
            <person name="Nobrega F."/>
            <person name="Rodrigues L."/>
            <person name="Saibo N.J.M."/>
            <person name="Varela M.C."/>
            <person name="Egas C."/>
            <person name="Matos J."/>
            <person name="Miguel C.M."/>
            <person name="Oliveira M.M."/>
            <person name="Ricardo C.P."/>
            <person name="Goncalves S."/>
        </authorList>
    </citation>
    <scope>NUCLEOTIDE SEQUENCE [LARGE SCALE GENOMIC DNA]</scope>
    <source>
        <strain evidence="3">cv. HL8</strain>
    </source>
</reference>
<dbReference type="CDD" id="cd05402">
    <property type="entry name" value="NT_PAP_TUTase"/>
    <property type="match status" value="1"/>
</dbReference>
<dbReference type="PANTHER" id="PTHR12271">
    <property type="entry name" value="POLY A POLYMERASE CID PAP -RELATED"/>
    <property type="match status" value="1"/>
</dbReference>
<dbReference type="InterPro" id="IPR043519">
    <property type="entry name" value="NT_sf"/>
</dbReference>
<dbReference type="PANTHER" id="PTHR12271:SF123">
    <property type="entry name" value="PROTEIN HESO1"/>
    <property type="match status" value="1"/>
</dbReference>
<accession>A0AAW0JFX5</accession>
<protein>
    <submittedName>
        <fullName evidence="2">Protein heso1</fullName>
    </submittedName>
</protein>
<dbReference type="SUPFAM" id="SSF81631">
    <property type="entry name" value="PAP/OAS1 substrate-binding domain"/>
    <property type="match status" value="1"/>
</dbReference>
<dbReference type="Gene3D" id="1.10.1410.10">
    <property type="match status" value="1"/>
</dbReference>
<dbReference type="AlphaFoldDB" id="A0AAW0JFX5"/>
<dbReference type="Gene3D" id="3.30.460.10">
    <property type="entry name" value="Beta Polymerase, domain 2"/>
    <property type="match status" value="1"/>
</dbReference>
<gene>
    <name evidence="2" type="primary">HESO1_5</name>
    <name evidence="2" type="ORF">CFP56_033024</name>
</gene>
<evidence type="ECO:0000313" key="3">
    <source>
        <dbReference type="Proteomes" id="UP000237347"/>
    </source>
</evidence>
<dbReference type="InterPro" id="IPR054708">
    <property type="entry name" value="MTPAP-like_central"/>
</dbReference>
<organism evidence="2 3">
    <name type="scientific">Quercus suber</name>
    <name type="common">Cork oak</name>
    <dbReference type="NCBI Taxonomy" id="58331"/>
    <lineage>
        <taxon>Eukaryota</taxon>
        <taxon>Viridiplantae</taxon>
        <taxon>Streptophyta</taxon>
        <taxon>Embryophyta</taxon>
        <taxon>Tracheophyta</taxon>
        <taxon>Spermatophyta</taxon>
        <taxon>Magnoliopsida</taxon>
        <taxon>eudicotyledons</taxon>
        <taxon>Gunneridae</taxon>
        <taxon>Pentapetalae</taxon>
        <taxon>rosids</taxon>
        <taxon>fabids</taxon>
        <taxon>Fagales</taxon>
        <taxon>Fagaceae</taxon>
        <taxon>Quercus</taxon>
    </lineage>
</organism>
<keyword evidence="3" id="KW-1185">Reference proteome</keyword>
<dbReference type="Proteomes" id="UP000237347">
    <property type="component" value="Unassembled WGS sequence"/>
</dbReference>
<name>A0AAW0JFX5_QUESU</name>
<sequence>MTEARRRRVWTVDNSKIDPPFPFPFPFLLFQTVQYLVNGCLDLLGTSKRWMKRVSAKLQPSEIKMSAYNTLEHILREVLEVLKTLQEDWVTRSQFIKELRGVIESVESLRGAAVEPFGSFVSNLFTRWSDMDISINLPKGGYISYVENDRKQSLSKKEKKEEKDCKIFLLEDLQKAMLGGRWQMVQLICGRVPILKCKSSHYGFSCDISIDNLESQMKSKLLLWISEIDGRFRDMVLLVKEWAKAHEINDATPISGTFNSYSLCLLVIFHFQGVTLSRNG</sequence>